<dbReference type="Proteomes" id="UP000799118">
    <property type="component" value="Unassembled WGS sequence"/>
</dbReference>
<keyword evidence="3" id="KW-1185">Reference proteome</keyword>
<feature type="region of interest" description="Disordered" evidence="1">
    <location>
        <begin position="348"/>
        <end position="368"/>
    </location>
</feature>
<dbReference type="AlphaFoldDB" id="A0A6A4GR00"/>
<feature type="compositionally biased region" description="Low complexity" evidence="1">
    <location>
        <begin position="45"/>
        <end position="55"/>
    </location>
</feature>
<feature type="region of interest" description="Disordered" evidence="1">
    <location>
        <begin position="392"/>
        <end position="411"/>
    </location>
</feature>
<proteinExistence type="predicted"/>
<evidence type="ECO:0000256" key="1">
    <source>
        <dbReference type="SAM" id="MobiDB-lite"/>
    </source>
</evidence>
<sequence length="633" mass="67811">MPLPIIQNPFANIVTRSAPKREPHLSPSPSPIPRRYSRAIDPLARRSLSSSPAPRNRIQTTESANLSRRPSSGIGFWSWDSEKAEMVLHRKTSTKDDSESELDESLNIKSPAKAEITTKSPSLAFVKRGSSHGSTRSDSPRLTGDTSESFEYDDPALLDDRTPPSSPPPLRFNTNFQFGDWILPGRRDTSIPTDVDFANWADVSIPNSSFDSNDPDTSTDSDFAAPLTPIHNVGLGLGLDSGLVGLGFGFKPQAKTFCHDGVLSDAFLDEALSTFRVMESELAAGAAVPGSVIVQDESPVPDSLCVGRLEGRHDAYHLAADAPPTTFTGAAAVTTMPGPRNVYEEYEDLDSTPKPVPKPASAKNAGAGAGLNTVRIASSQCRRQFSSRQDFYASSASESPSKAIHRKNNAVVVHKSRTNANGSDSGDGSVKAKAKTIQRTRLQTRTVRTPNSNESQSVSEAQAQTSTRSSPINATASISTPSGNGTPKFKPRSKLEPETLVRVRVARARSSGSEAQATRYGRDVTASTIFSSSRTKNSSFSKSSSSRSSSTWKSVPSTGRAGADGSAAAHEQKAETKEGANDGTDVNARKRVSMLVGRPGSREQRQQGGGSGRKLTFSDGSGRLDLQRRMSWR</sequence>
<feature type="compositionally biased region" description="Basic and acidic residues" evidence="1">
    <location>
        <begin position="88"/>
        <end position="97"/>
    </location>
</feature>
<protein>
    <submittedName>
        <fullName evidence="2">Uncharacterized protein</fullName>
    </submittedName>
</protein>
<gene>
    <name evidence="2" type="ORF">BT96DRAFT_1025779</name>
</gene>
<feature type="region of interest" description="Disordered" evidence="1">
    <location>
        <begin position="531"/>
        <end position="633"/>
    </location>
</feature>
<feature type="compositionally biased region" description="Polar residues" evidence="1">
    <location>
        <begin position="450"/>
        <end position="485"/>
    </location>
</feature>
<reference evidence="2" key="1">
    <citation type="journal article" date="2019" name="Environ. Microbiol.">
        <title>Fungal ecological strategies reflected in gene transcription - a case study of two litter decomposers.</title>
        <authorList>
            <person name="Barbi F."/>
            <person name="Kohler A."/>
            <person name="Barry K."/>
            <person name="Baskaran P."/>
            <person name="Daum C."/>
            <person name="Fauchery L."/>
            <person name="Ihrmark K."/>
            <person name="Kuo A."/>
            <person name="LaButti K."/>
            <person name="Lipzen A."/>
            <person name="Morin E."/>
            <person name="Grigoriev I.V."/>
            <person name="Henrissat B."/>
            <person name="Lindahl B."/>
            <person name="Martin F."/>
        </authorList>
    </citation>
    <scope>NUCLEOTIDE SEQUENCE</scope>
    <source>
        <strain evidence="2">JB14</strain>
    </source>
</reference>
<feature type="compositionally biased region" description="Polar residues" evidence="1">
    <location>
        <begin position="57"/>
        <end position="70"/>
    </location>
</feature>
<dbReference type="OrthoDB" id="3069607at2759"/>
<feature type="compositionally biased region" description="Low complexity" evidence="1">
    <location>
        <begin position="439"/>
        <end position="449"/>
    </location>
</feature>
<evidence type="ECO:0000313" key="2">
    <source>
        <dbReference type="EMBL" id="KAE9387675.1"/>
    </source>
</evidence>
<organism evidence="2 3">
    <name type="scientific">Gymnopus androsaceus JB14</name>
    <dbReference type="NCBI Taxonomy" id="1447944"/>
    <lineage>
        <taxon>Eukaryota</taxon>
        <taxon>Fungi</taxon>
        <taxon>Dikarya</taxon>
        <taxon>Basidiomycota</taxon>
        <taxon>Agaricomycotina</taxon>
        <taxon>Agaricomycetes</taxon>
        <taxon>Agaricomycetidae</taxon>
        <taxon>Agaricales</taxon>
        <taxon>Marasmiineae</taxon>
        <taxon>Omphalotaceae</taxon>
        <taxon>Gymnopus</taxon>
    </lineage>
</organism>
<accession>A0A6A4GR00</accession>
<feature type="region of interest" description="Disordered" evidence="1">
    <location>
        <begin position="416"/>
        <end position="500"/>
    </location>
</feature>
<feature type="compositionally biased region" description="Acidic residues" evidence="1">
    <location>
        <begin position="148"/>
        <end position="157"/>
    </location>
</feature>
<evidence type="ECO:0000313" key="3">
    <source>
        <dbReference type="Proteomes" id="UP000799118"/>
    </source>
</evidence>
<feature type="compositionally biased region" description="Low complexity" evidence="1">
    <location>
        <begin position="531"/>
        <end position="554"/>
    </location>
</feature>
<feature type="region of interest" description="Disordered" evidence="1">
    <location>
        <begin position="1"/>
        <end position="76"/>
    </location>
</feature>
<name>A0A6A4GR00_9AGAR</name>
<feature type="region of interest" description="Disordered" evidence="1">
    <location>
        <begin position="88"/>
        <end position="169"/>
    </location>
</feature>
<feature type="compositionally biased region" description="Basic and acidic residues" evidence="1">
    <location>
        <begin position="570"/>
        <end position="580"/>
    </location>
</feature>
<dbReference type="EMBL" id="ML769786">
    <property type="protein sequence ID" value="KAE9387675.1"/>
    <property type="molecule type" value="Genomic_DNA"/>
</dbReference>